<evidence type="ECO:0000313" key="3">
    <source>
        <dbReference type="EMBL" id="GAA3394219.1"/>
    </source>
</evidence>
<gene>
    <name evidence="3" type="ORF">GCM10020369_62760</name>
</gene>
<organism evidence="3 4">
    <name type="scientific">Cryptosporangium minutisporangium</name>
    <dbReference type="NCBI Taxonomy" id="113569"/>
    <lineage>
        <taxon>Bacteria</taxon>
        <taxon>Bacillati</taxon>
        <taxon>Actinomycetota</taxon>
        <taxon>Actinomycetes</taxon>
        <taxon>Cryptosporangiales</taxon>
        <taxon>Cryptosporangiaceae</taxon>
        <taxon>Cryptosporangium</taxon>
    </lineage>
</organism>
<evidence type="ECO:0000313" key="4">
    <source>
        <dbReference type="Proteomes" id="UP001501676"/>
    </source>
</evidence>
<evidence type="ECO:0008006" key="5">
    <source>
        <dbReference type="Google" id="ProtNLM"/>
    </source>
</evidence>
<dbReference type="EMBL" id="BAAAYN010000044">
    <property type="protein sequence ID" value="GAA3394219.1"/>
    <property type="molecule type" value="Genomic_DNA"/>
</dbReference>
<comment type="caution">
    <text evidence="3">The sequence shown here is derived from an EMBL/GenBank/DDBJ whole genome shotgun (WGS) entry which is preliminary data.</text>
</comment>
<keyword evidence="2" id="KW-0472">Membrane</keyword>
<keyword evidence="4" id="KW-1185">Reference proteome</keyword>
<evidence type="ECO:0000256" key="1">
    <source>
        <dbReference type="SAM" id="MobiDB-lite"/>
    </source>
</evidence>
<feature type="transmembrane region" description="Helical" evidence="2">
    <location>
        <begin position="166"/>
        <end position="193"/>
    </location>
</feature>
<feature type="region of interest" description="Disordered" evidence="1">
    <location>
        <begin position="1"/>
        <end position="41"/>
    </location>
</feature>
<name>A0ABP6T662_9ACTN</name>
<protein>
    <recommendedName>
        <fullName evidence="5">DUF4333 domain-containing protein</fullName>
    </recommendedName>
</protein>
<accession>A0ABP6T662</accession>
<feature type="compositionally biased region" description="Polar residues" evidence="1">
    <location>
        <begin position="1"/>
        <end position="19"/>
    </location>
</feature>
<dbReference type="RefSeq" id="WP_345731856.1">
    <property type="nucleotide sequence ID" value="NZ_BAAAYN010000044.1"/>
</dbReference>
<keyword evidence="2" id="KW-0812">Transmembrane</keyword>
<evidence type="ECO:0000256" key="2">
    <source>
        <dbReference type="SAM" id="Phobius"/>
    </source>
</evidence>
<keyword evidence="2" id="KW-1133">Transmembrane helix</keyword>
<reference evidence="4" key="1">
    <citation type="journal article" date="2019" name="Int. J. Syst. Evol. Microbiol.">
        <title>The Global Catalogue of Microorganisms (GCM) 10K type strain sequencing project: providing services to taxonomists for standard genome sequencing and annotation.</title>
        <authorList>
            <consortium name="The Broad Institute Genomics Platform"/>
            <consortium name="The Broad Institute Genome Sequencing Center for Infectious Disease"/>
            <person name="Wu L."/>
            <person name="Ma J."/>
        </authorList>
    </citation>
    <scope>NUCLEOTIDE SEQUENCE [LARGE SCALE GENOMIC DNA]</scope>
    <source>
        <strain evidence="4">JCM 9458</strain>
    </source>
</reference>
<feature type="transmembrane region" description="Helical" evidence="2">
    <location>
        <begin position="127"/>
        <end position="146"/>
    </location>
</feature>
<dbReference type="Proteomes" id="UP001501676">
    <property type="component" value="Unassembled WGS sequence"/>
</dbReference>
<proteinExistence type="predicted"/>
<sequence>MTSSTANQPTPNTAESTPTADGGLSFPTIAGPEGFDPPATEVRFVSPDRALALPVPDAALPAPAAALAGANQAWTRGAASIPPYSPTGSFPGDYPPAARPVSFDSPGYGYGYAAAPSWAPAFDGPKAWPVGVFTVLFGIFGAISAARRSSDARALGLPGGRYWAVFAGALVGSFALWTLVLGLAIAVAIPAYLQSVTVMTTGQLERQLESSSAAGVTVADAVCLEEAVDATGVGTYQCLLMFTNGDDLTYRITVSDDGTWAASEAD</sequence>